<accession>A0A9K3DBW6</accession>
<feature type="compositionally biased region" description="Basic and acidic residues" evidence="1">
    <location>
        <begin position="96"/>
        <end position="106"/>
    </location>
</feature>
<sequence>TLGAQCVADAVAVSRYIVTVDVSDSFLSQDGCVALLTALSGPSSAVGELSLAGNNLGGMRQIGSDGLDVRNANARELPVPLFGPGMKPSKAPKRAKKDDGKEEPAP</sequence>
<dbReference type="AlphaFoldDB" id="A0A9K3DBW6"/>
<evidence type="ECO:0000256" key="1">
    <source>
        <dbReference type="SAM" id="MobiDB-lite"/>
    </source>
</evidence>
<dbReference type="Proteomes" id="UP000265618">
    <property type="component" value="Unassembled WGS sequence"/>
</dbReference>
<feature type="non-terminal residue" evidence="2">
    <location>
        <position position="106"/>
    </location>
</feature>
<protein>
    <submittedName>
        <fullName evidence="2">Uncharacterized protein</fullName>
    </submittedName>
</protein>
<dbReference type="SUPFAM" id="SSF52047">
    <property type="entry name" value="RNI-like"/>
    <property type="match status" value="1"/>
</dbReference>
<feature type="region of interest" description="Disordered" evidence="1">
    <location>
        <begin position="78"/>
        <end position="106"/>
    </location>
</feature>
<reference evidence="2 3" key="1">
    <citation type="journal article" date="2018" name="PLoS ONE">
        <title>The draft genome of Kipferlia bialata reveals reductive genome evolution in fornicate parasites.</title>
        <authorList>
            <person name="Tanifuji G."/>
            <person name="Takabayashi S."/>
            <person name="Kume K."/>
            <person name="Takagi M."/>
            <person name="Nakayama T."/>
            <person name="Kamikawa R."/>
            <person name="Inagaki Y."/>
            <person name="Hashimoto T."/>
        </authorList>
    </citation>
    <scope>NUCLEOTIDE SEQUENCE [LARGE SCALE GENOMIC DNA]</scope>
    <source>
        <strain evidence="2">NY0173</strain>
    </source>
</reference>
<dbReference type="InterPro" id="IPR032675">
    <property type="entry name" value="LRR_dom_sf"/>
</dbReference>
<evidence type="ECO:0000313" key="2">
    <source>
        <dbReference type="EMBL" id="GIQ92649.1"/>
    </source>
</evidence>
<organism evidence="2 3">
    <name type="scientific">Kipferlia bialata</name>
    <dbReference type="NCBI Taxonomy" id="797122"/>
    <lineage>
        <taxon>Eukaryota</taxon>
        <taxon>Metamonada</taxon>
        <taxon>Carpediemonas-like organisms</taxon>
        <taxon>Kipferlia</taxon>
    </lineage>
</organism>
<proteinExistence type="predicted"/>
<dbReference type="Gene3D" id="3.80.10.10">
    <property type="entry name" value="Ribonuclease Inhibitor"/>
    <property type="match status" value="1"/>
</dbReference>
<dbReference type="EMBL" id="BDIP01010191">
    <property type="protein sequence ID" value="GIQ92649.1"/>
    <property type="molecule type" value="Genomic_DNA"/>
</dbReference>
<feature type="non-terminal residue" evidence="2">
    <location>
        <position position="1"/>
    </location>
</feature>
<gene>
    <name evidence="2" type="ORF">KIPB_016545</name>
</gene>
<evidence type="ECO:0000313" key="3">
    <source>
        <dbReference type="Proteomes" id="UP000265618"/>
    </source>
</evidence>
<comment type="caution">
    <text evidence="2">The sequence shown here is derived from an EMBL/GenBank/DDBJ whole genome shotgun (WGS) entry which is preliminary data.</text>
</comment>
<keyword evidence="3" id="KW-1185">Reference proteome</keyword>
<name>A0A9K3DBW6_9EUKA</name>